<dbReference type="OrthoDB" id="5937621at2"/>
<dbReference type="RefSeq" id="WP_013630797.1">
    <property type="nucleotide sequence ID" value="NC_015174.1"/>
</dbReference>
<keyword evidence="2" id="KW-1185">Reference proteome</keyword>
<dbReference type="AlphaFoldDB" id="F0SMB4"/>
<protein>
    <recommendedName>
        <fullName evidence="3">Glycoamylase-like domain-containing protein</fullName>
    </recommendedName>
</protein>
<accession>F0SMB4</accession>
<proteinExistence type="predicted"/>
<dbReference type="Gene3D" id="1.50.10.140">
    <property type="match status" value="1"/>
</dbReference>
<reference evidence="2" key="1">
    <citation type="submission" date="2011-02" db="EMBL/GenBank/DDBJ databases">
        <title>The complete genome of Planctomyces brasiliensis DSM 5305.</title>
        <authorList>
            <person name="Lucas S."/>
            <person name="Copeland A."/>
            <person name="Lapidus A."/>
            <person name="Bruce D."/>
            <person name="Goodwin L."/>
            <person name="Pitluck S."/>
            <person name="Kyrpides N."/>
            <person name="Mavromatis K."/>
            <person name="Pagani I."/>
            <person name="Ivanova N."/>
            <person name="Ovchinnikova G."/>
            <person name="Lu M."/>
            <person name="Detter J.C."/>
            <person name="Han C."/>
            <person name="Land M."/>
            <person name="Hauser L."/>
            <person name="Markowitz V."/>
            <person name="Cheng J.-F."/>
            <person name="Hugenholtz P."/>
            <person name="Woyke T."/>
            <person name="Wu D."/>
            <person name="Tindall B."/>
            <person name="Pomrenke H.G."/>
            <person name="Brambilla E."/>
            <person name="Klenk H.-P."/>
            <person name="Eisen J.A."/>
        </authorList>
    </citation>
    <scope>NUCLEOTIDE SEQUENCE [LARGE SCALE GENOMIC DNA]</scope>
    <source>
        <strain evidence="2">ATCC 49424 / DSM 5305 / JCM 21570 / NBRC 103401 / IFAM 1448</strain>
    </source>
</reference>
<dbReference type="eggNOG" id="COG5368">
    <property type="taxonomic scope" value="Bacteria"/>
</dbReference>
<evidence type="ECO:0000313" key="2">
    <source>
        <dbReference type="Proteomes" id="UP000006860"/>
    </source>
</evidence>
<evidence type="ECO:0008006" key="3">
    <source>
        <dbReference type="Google" id="ProtNLM"/>
    </source>
</evidence>
<name>F0SMB4_RUBBR</name>
<dbReference type="HOGENOM" id="CLU_826064_0_0_0"/>
<dbReference type="KEGG" id="pbs:Plabr_4522"/>
<sequence>MFAIPLLAVTFLAAPAENELVERIERLQLQNGMFLDRTSDRTTVSSAATGMGSYALAYAATRGLADGAEVAQRLELAFQITTQANPARNHGWLAHFTDTNGNPKPFSEISTIDTALFYMGMQKAAELLNLPHLQQRIEHELGKIDTSFVLRDGKFLHGFYWPEGNNTSDDAQPDFIRHRWADSSEGVILYKLFNIEFEFEIRRVDYPLFVYLYPLMFFEDERYVRLLSEAVDFQIAEYGYSGVTATDGPHGYTIHDRNLISPLLLSAVGSRFPAALETLQKYSLDPAIAAYYIPSGWVNSDDLTIDLASAYVMLVQWKGYSHREDLVTESAPTATR</sequence>
<dbReference type="EMBL" id="CP002546">
    <property type="protein sequence ID" value="ADY62093.1"/>
    <property type="molecule type" value="Genomic_DNA"/>
</dbReference>
<dbReference type="Proteomes" id="UP000006860">
    <property type="component" value="Chromosome"/>
</dbReference>
<organism evidence="1 2">
    <name type="scientific">Rubinisphaera brasiliensis (strain ATCC 49424 / DSM 5305 / JCM 21570 / IAM 15109 / NBRC 103401 / IFAM 1448)</name>
    <name type="common">Planctomyces brasiliensis</name>
    <dbReference type="NCBI Taxonomy" id="756272"/>
    <lineage>
        <taxon>Bacteria</taxon>
        <taxon>Pseudomonadati</taxon>
        <taxon>Planctomycetota</taxon>
        <taxon>Planctomycetia</taxon>
        <taxon>Planctomycetales</taxon>
        <taxon>Planctomycetaceae</taxon>
        <taxon>Rubinisphaera</taxon>
    </lineage>
</organism>
<evidence type="ECO:0000313" key="1">
    <source>
        <dbReference type="EMBL" id="ADY62093.1"/>
    </source>
</evidence>
<gene>
    <name evidence="1" type="ordered locus">Plabr_4522</name>
</gene>